<dbReference type="PANTHER" id="PTHR33055:SF3">
    <property type="entry name" value="PUTATIVE TRANSPOSASE FOR IS117-RELATED"/>
    <property type="match status" value="1"/>
</dbReference>
<evidence type="ECO:0000256" key="1">
    <source>
        <dbReference type="SAM" id="MobiDB-lite"/>
    </source>
</evidence>
<dbReference type="InterPro" id="IPR003346">
    <property type="entry name" value="Transposase_20"/>
</dbReference>
<dbReference type="PANTHER" id="PTHR33055">
    <property type="entry name" value="TRANSPOSASE FOR INSERTION SEQUENCE ELEMENT IS1111A"/>
    <property type="match status" value="1"/>
</dbReference>
<dbReference type="Pfam" id="PF01548">
    <property type="entry name" value="DEDD_Tnp_IS110"/>
    <property type="match status" value="1"/>
</dbReference>
<dbReference type="GO" id="GO:0006313">
    <property type="term" value="P:DNA transposition"/>
    <property type="evidence" value="ECO:0007669"/>
    <property type="project" value="InterPro"/>
</dbReference>
<dbReference type="InterPro" id="IPR002525">
    <property type="entry name" value="Transp_IS110-like_N"/>
</dbReference>
<accession>S3CF99</accession>
<proteinExistence type="predicted"/>
<keyword evidence="5" id="KW-1185">Reference proteome</keyword>
<reference evidence="4 5" key="1">
    <citation type="submission" date="2013-04" db="EMBL/GenBank/DDBJ databases">
        <title>The Genome Sequence of Sutterella wadsworthensis HGA0223.</title>
        <authorList>
            <consortium name="The Broad Institute Genomics Platform"/>
            <person name="Earl A."/>
            <person name="Ward D."/>
            <person name="Feldgarden M."/>
            <person name="Gevers D."/>
            <person name="Schmidt T.M."/>
            <person name="Dover J."/>
            <person name="Dai D."/>
            <person name="Walker B."/>
            <person name="Young S."/>
            <person name="Zeng Q."/>
            <person name="Gargeya S."/>
            <person name="Fitzgerald M."/>
            <person name="Haas B."/>
            <person name="Abouelleil A."/>
            <person name="Allen A.W."/>
            <person name="Alvarado L."/>
            <person name="Arachchi H.M."/>
            <person name="Berlin A.M."/>
            <person name="Chapman S.B."/>
            <person name="Gainer-Dewar J."/>
            <person name="Goldberg J."/>
            <person name="Griggs A."/>
            <person name="Gujja S."/>
            <person name="Hansen M."/>
            <person name="Howarth C."/>
            <person name="Imamovic A."/>
            <person name="Ireland A."/>
            <person name="Larimer J."/>
            <person name="McCowan C."/>
            <person name="Murphy C."/>
            <person name="Pearson M."/>
            <person name="Poon T.W."/>
            <person name="Priest M."/>
            <person name="Roberts A."/>
            <person name="Saif S."/>
            <person name="Shea T."/>
            <person name="Sisk P."/>
            <person name="Sykes S."/>
            <person name="Wortman J."/>
            <person name="Nusbaum C."/>
            <person name="Birren B."/>
        </authorList>
    </citation>
    <scope>NUCLEOTIDE SEQUENCE [LARGE SCALE GENOMIC DNA]</scope>
    <source>
        <strain evidence="4 5">HGA0223</strain>
    </source>
</reference>
<dbReference type="NCBIfam" id="NF033542">
    <property type="entry name" value="transpos_IS110"/>
    <property type="match status" value="1"/>
</dbReference>
<evidence type="ECO:0000313" key="5">
    <source>
        <dbReference type="Proteomes" id="UP000014400"/>
    </source>
</evidence>
<sequence>MSKKNTRNALDTSLSYAVIGLDLAKADCAVAAVPCSDDELGLIDRMDYESLFEQAEKLEPTLFAMEPCCGYSQISLRLQNMGHEVKVISGHAVKNWIATHKSNQKTDLNDATALAKLALYDHDLQPIRVKNVEECRIASVQAIRIQLRTQATKSLVCFKSLCQCWGIVIRRGSSNTKKMAEAVAAVEKLLGAEVASSLMILRDAYKFTMKQINALDKLLDALVEANEQARTMKTVLGIGTQTAARLAVTTGDIKRFPMPRSYVAYFGLAPRNIITGHSGTPSPSKRGALKPVSSRGQGKVSRRGDRVARSFIIQGAATIYMLYCKDMLPECQLRRWLHEQIKRGKPYGKIIVSLAAKLLRIVWALLTYGEKFDSHKAGVPRSVLAAMEKPLKHDAAAESAA</sequence>
<dbReference type="InterPro" id="IPR047650">
    <property type="entry name" value="Transpos_IS110"/>
</dbReference>
<evidence type="ECO:0000259" key="3">
    <source>
        <dbReference type="Pfam" id="PF02371"/>
    </source>
</evidence>
<organism evidence="4 5">
    <name type="scientific">Sutterella wadsworthensis HGA0223</name>
    <dbReference type="NCBI Taxonomy" id="1203554"/>
    <lineage>
        <taxon>Bacteria</taxon>
        <taxon>Pseudomonadati</taxon>
        <taxon>Pseudomonadota</taxon>
        <taxon>Betaproteobacteria</taxon>
        <taxon>Burkholderiales</taxon>
        <taxon>Sutterellaceae</taxon>
        <taxon>Sutterella</taxon>
    </lineage>
</organism>
<evidence type="ECO:0000313" key="4">
    <source>
        <dbReference type="EMBL" id="EPD99184.1"/>
    </source>
</evidence>
<dbReference type="eggNOG" id="COG3547">
    <property type="taxonomic scope" value="Bacteria"/>
</dbReference>
<gene>
    <name evidence="4" type="ORF">HMPREF1476_01221</name>
</gene>
<feature type="region of interest" description="Disordered" evidence="1">
    <location>
        <begin position="276"/>
        <end position="302"/>
    </location>
</feature>
<dbReference type="Pfam" id="PF02371">
    <property type="entry name" value="Transposase_20"/>
    <property type="match status" value="1"/>
</dbReference>
<dbReference type="RefSeq" id="WP_016474473.1">
    <property type="nucleotide sequence ID" value="NZ_KE150480.1"/>
</dbReference>
<dbReference type="GO" id="GO:0003677">
    <property type="term" value="F:DNA binding"/>
    <property type="evidence" value="ECO:0007669"/>
    <property type="project" value="InterPro"/>
</dbReference>
<dbReference type="Proteomes" id="UP000014400">
    <property type="component" value="Unassembled WGS sequence"/>
</dbReference>
<dbReference type="HOGENOM" id="CLU_823676_0_0_4"/>
<dbReference type="EMBL" id="ATCF01000017">
    <property type="protein sequence ID" value="EPD99184.1"/>
    <property type="molecule type" value="Genomic_DNA"/>
</dbReference>
<dbReference type="PATRIC" id="fig|1203554.3.peg.1277"/>
<protein>
    <submittedName>
        <fullName evidence="4">Uncharacterized protein</fullName>
    </submittedName>
</protein>
<comment type="caution">
    <text evidence="4">The sequence shown here is derived from an EMBL/GenBank/DDBJ whole genome shotgun (WGS) entry which is preliminary data.</text>
</comment>
<name>S3CF99_9BURK</name>
<dbReference type="GO" id="GO:0004803">
    <property type="term" value="F:transposase activity"/>
    <property type="evidence" value="ECO:0007669"/>
    <property type="project" value="InterPro"/>
</dbReference>
<evidence type="ECO:0000259" key="2">
    <source>
        <dbReference type="Pfam" id="PF01548"/>
    </source>
</evidence>
<feature type="domain" description="Transposase IS116/IS110/IS902 C-terminal" evidence="3">
    <location>
        <begin position="230"/>
        <end position="287"/>
    </location>
</feature>
<dbReference type="AlphaFoldDB" id="S3CF99"/>
<feature type="domain" description="Transposase IS110-like N-terminal" evidence="2">
    <location>
        <begin position="20"/>
        <end position="153"/>
    </location>
</feature>